<dbReference type="GO" id="GO:0006270">
    <property type="term" value="P:DNA replication initiation"/>
    <property type="evidence" value="ECO:0007669"/>
    <property type="project" value="TreeGrafter"/>
</dbReference>
<dbReference type="EMBL" id="UOGE01000023">
    <property type="protein sequence ID" value="VAX17513.1"/>
    <property type="molecule type" value="Genomic_DNA"/>
</dbReference>
<dbReference type="GO" id="GO:0006310">
    <property type="term" value="P:DNA recombination"/>
    <property type="evidence" value="ECO:0007669"/>
    <property type="project" value="TreeGrafter"/>
</dbReference>
<evidence type="ECO:0000313" key="5">
    <source>
        <dbReference type="EMBL" id="VAX17513.1"/>
    </source>
</evidence>
<keyword evidence="1" id="KW-0547">Nucleotide-binding</keyword>
<accession>A0A3B1BYX3</accession>
<dbReference type="GO" id="GO:0005524">
    <property type="term" value="F:ATP binding"/>
    <property type="evidence" value="ECO:0007669"/>
    <property type="project" value="UniProtKB-KW"/>
</dbReference>
<organism evidence="5">
    <name type="scientific">hydrothermal vent metagenome</name>
    <dbReference type="NCBI Taxonomy" id="652676"/>
    <lineage>
        <taxon>unclassified sequences</taxon>
        <taxon>metagenomes</taxon>
        <taxon>ecological metagenomes</taxon>
    </lineage>
</organism>
<dbReference type="InterPro" id="IPR042115">
    <property type="entry name" value="PriA_3primeBD_sf"/>
</dbReference>
<gene>
    <name evidence="5" type="ORF">MNBD_NITROSPINAE02-387</name>
</gene>
<keyword evidence="3" id="KW-0238">DNA-binding</keyword>
<dbReference type="AlphaFoldDB" id="A0A3B1BYX3"/>
<sequence length="204" mass="22640">MTDNSELNLPFVEVIVPRSIRSLFTYCVPEHLLSSATPGKRVLVPFGSKKLICLIARRIGRTAVKTRPVIDVLDEQPVTPPDLLELALWTAGHYFAAVGDTLPLIAPKDDVMVDTIVSLLPEGVKPGVRSPMLMALYDALLLKGGKRRLELLARDMEVTVKELAKTLRAPTARKVFIQSEQTKRVKPREGLEQVEFSKTPHNPV</sequence>
<evidence type="ECO:0000259" key="4">
    <source>
        <dbReference type="Pfam" id="PF17764"/>
    </source>
</evidence>
<proteinExistence type="predicted"/>
<reference evidence="5" key="1">
    <citation type="submission" date="2018-06" db="EMBL/GenBank/DDBJ databases">
        <authorList>
            <person name="Zhirakovskaya E."/>
        </authorList>
    </citation>
    <scope>NUCLEOTIDE SEQUENCE</scope>
</reference>
<dbReference type="GO" id="GO:0043138">
    <property type="term" value="F:3'-5' DNA helicase activity"/>
    <property type="evidence" value="ECO:0007669"/>
    <property type="project" value="TreeGrafter"/>
</dbReference>
<evidence type="ECO:0000256" key="2">
    <source>
        <dbReference type="ARBA" id="ARBA00022840"/>
    </source>
</evidence>
<dbReference type="PANTHER" id="PTHR30580:SF0">
    <property type="entry name" value="PRIMOSOMAL PROTEIN N"/>
    <property type="match status" value="1"/>
</dbReference>
<keyword evidence="2" id="KW-0067">ATP-binding</keyword>
<feature type="non-terminal residue" evidence="5">
    <location>
        <position position="204"/>
    </location>
</feature>
<feature type="domain" description="Primosomal protein N' 3' DNA-binding" evidence="4">
    <location>
        <begin position="13"/>
        <end position="107"/>
    </location>
</feature>
<dbReference type="Pfam" id="PF17764">
    <property type="entry name" value="PriA_3primeBD"/>
    <property type="match status" value="1"/>
</dbReference>
<protein>
    <recommendedName>
        <fullName evidence="4">Primosomal protein N' 3' DNA-binding domain-containing protein</fullName>
    </recommendedName>
</protein>
<dbReference type="GO" id="GO:0006302">
    <property type="term" value="P:double-strand break repair"/>
    <property type="evidence" value="ECO:0007669"/>
    <property type="project" value="TreeGrafter"/>
</dbReference>
<evidence type="ECO:0000256" key="1">
    <source>
        <dbReference type="ARBA" id="ARBA00022741"/>
    </source>
</evidence>
<dbReference type="GO" id="GO:0003677">
    <property type="term" value="F:DNA binding"/>
    <property type="evidence" value="ECO:0007669"/>
    <property type="project" value="UniProtKB-KW"/>
</dbReference>
<dbReference type="Gene3D" id="3.40.1440.60">
    <property type="entry name" value="PriA, 3(prime) DNA-binding domain"/>
    <property type="match status" value="1"/>
</dbReference>
<name>A0A3B1BYX3_9ZZZZ</name>
<evidence type="ECO:0000256" key="3">
    <source>
        <dbReference type="ARBA" id="ARBA00023125"/>
    </source>
</evidence>
<dbReference type="InterPro" id="IPR041222">
    <property type="entry name" value="PriA_3primeBD"/>
</dbReference>
<dbReference type="PANTHER" id="PTHR30580">
    <property type="entry name" value="PRIMOSOMAL PROTEIN N"/>
    <property type="match status" value="1"/>
</dbReference>